<dbReference type="EC" id="2.7.1.-" evidence="1"/>
<dbReference type="Pfam" id="PF06293">
    <property type="entry name" value="Kdo"/>
    <property type="match status" value="1"/>
</dbReference>
<protein>
    <recommendedName>
        <fullName evidence="1">Lipopolysaccharide core heptose(I) kinase</fullName>
        <ecNumber evidence="1">2.7.1.-</ecNumber>
    </recommendedName>
</protein>
<dbReference type="AlphaFoldDB" id="C6X701"/>
<keyword evidence="1" id="KW-0547">Nucleotide-binding</keyword>
<keyword evidence="1" id="KW-0808">Transferase</keyword>
<keyword evidence="1 3" id="KW-0418">Kinase</keyword>
<dbReference type="GO" id="GO:0009244">
    <property type="term" value="P:lipopolysaccharide core region biosynthetic process"/>
    <property type="evidence" value="ECO:0007669"/>
    <property type="project" value="UniProtKB-UniRule"/>
</dbReference>
<dbReference type="InterPro" id="IPR011009">
    <property type="entry name" value="Kinase-like_dom_sf"/>
</dbReference>
<dbReference type="Proteomes" id="UP000002743">
    <property type="component" value="Chromosome"/>
</dbReference>
<dbReference type="STRING" id="582744.Msip34_1902"/>
<comment type="function">
    <text evidence="1">Kinase involved in the biosynthesis of the core oligosaccharide region of lipopolysaccharide (LPS). Catalyzes the phosphorylation of heptose I (HepI), the first heptose added to the Kdo2-lipid A module.</text>
</comment>
<feature type="active site" evidence="2">
    <location>
        <position position="168"/>
    </location>
</feature>
<reference evidence="3 4" key="2">
    <citation type="journal article" date="2011" name="J. Bacteriol.">
        <title>Genomes of three methylotrophs from a single niche uncover genetic and metabolic divergence of Methylophilaceae.</title>
        <authorList>
            <person name="Lapidus A."/>
            <person name="Clum A."/>
            <person name="Labutti K."/>
            <person name="Kaluzhnaya M.G."/>
            <person name="Lim S."/>
            <person name="Beck D.A."/>
            <person name="Glavina Del Rio T."/>
            <person name="Nolan M."/>
            <person name="Mavromatis K."/>
            <person name="Huntemann M."/>
            <person name="Lucas S."/>
            <person name="Lidstrom M.E."/>
            <person name="Ivanova N."/>
            <person name="Chistoserdova L."/>
        </authorList>
    </citation>
    <scope>NUCLEOTIDE SEQUENCE [LARGE SCALE GENOMIC DNA]</scope>
    <source>
        <strain evidence="3 4">SIP3-4</strain>
    </source>
</reference>
<dbReference type="GO" id="GO:0005524">
    <property type="term" value="F:ATP binding"/>
    <property type="evidence" value="ECO:0007669"/>
    <property type="project" value="UniProtKB-UniRule"/>
</dbReference>
<evidence type="ECO:0000313" key="4">
    <source>
        <dbReference type="Proteomes" id="UP000002743"/>
    </source>
</evidence>
<keyword evidence="1" id="KW-0067">ATP-binding</keyword>
<accession>C6X701</accession>
<organism evidence="3 4">
    <name type="scientific">Methylovorus glucosotrophus (strain SIP3-4)</name>
    <dbReference type="NCBI Taxonomy" id="582744"/>
    <lineage>
        <taxon>Bacteria</taxon>
        <taxon>Pseudomonadati</taxon>
        <taxon>Pseudomonadota</taxon>
        <taxon>Betaproteobacteria</taxon>
        <taxon>Nitrosomonadales</taxon>
        <taxon>Methylophilaceae</taxon>
        <taxon>Methylovorus</taxon>
    </lineage>
</organism>
<evidence type="ECO:0000256" key="2">
    <source>
        <dbReference type="PIRSR" id="PIRSR037318-50"/>
    </source>
</evidence>
<dbReference type="EMBL" id="CP001674">
    <property type="protein sequence ID" value="ACT51144.1"/>
    <property type="molecule type" value="Genomic_DNA"/>
</dbReference>
<dbReference type="HOGENOM" id="CLU_081267_0_0_4"/>
<dbReference type="GO" id="GO:0016301">
    <property type="term" value="F:kinase activity"/>
    <property type="evidence" value="ECO:0007669"/>
    <property type="project" value="UniProtKB-UniRule"/>
</dbReference>
<dbReference type="KEGG" id="mei:Msip34_1902"/>
<dbReference type="InterPro" id="IPR017172">
    <property type="entry name" value="Lsacc_core_hep_kinase_RfaP"/>
</dbReference>
<name>C6X701_METGS</name>
<comment type="similarity">
    <text evidence="1">Belongs to the protein kinase superfamily. KdkA/rfaP family.</text>
</comment>
<gene>
    <name evidence="3" type="ordered locus">Msip34_1902</name>
</gene>
<dbReference type="NCBIfam" id="NF011703">
    <property type="entry name" value="PRK15123.1"/>
    <property type="match status" value="1"/>
</dbReference>
<comment type="pathway">
    <text evidence="1">Bacterial outer membrane biogenesis; LPS core biosynthesis.</text>
</comment>
<keyword evidence="1" id="KW-0448">Lipopolysaccharide biosynthesis</keyword>
<dbReference type="RefSeq" id="WP_015830509.1">
    <property type="nucleotide sequence ID" value="NC_012969.1"/>
</dbReference>
<sequence>MSWLKTQVLDVPDWLRSRLGNPVFDAIMRLQGQVFRDVPGRKTIRCELDGKPYFIKQHFGVGWGEIFKNLFSLRWPIISAATEWQAIQKLGEVGIPTTPGVAYGWRGLNPASRQSFVVTRDLGDIISLETLCAPWGETPPDPAFKRRLILEVARLARLLHDNGMNHRDFYICHFCLDQPRWQQHNEIYLYLIDLHRVGIRARIQPVARMKDIAALYFSAMNIGLTRRDILRFLRAYRAQPLRHTLQQERAFLEQVTARAQRLYVKFHGKMPSQLDD</sequence>
<dbReference type="eggNOG" id="COG0515">
    <property type="taxonomic scope" value="Bacteria"/>
</dbReference>
<dbReference type="PIRSF" id="PIRSF037318">
    <property type="entry name" value="RfaP"/>
    <property type="match status" value="1"/>
</dbReference>
<dbReference type="OrthoDB" id="9782725at2"/>
<dbReference type="UniPathway" id="UPA00958"/>
<reference evidence="4" key="1">
    <citation type="submission" date="2009-07" db="EMBL/GenBank/DDBJ databases">
        <title>Complete sequence of chromosome of Methylovorus sp. SIP3-4.</title>
        <authorList>
            <person name="Lucas S."/>
            <person name="Copeland A."/>
            <person name="Lapidus A."/>
            <person name="Glavina del Rio T."/>
            <person name="Tice H."/>
            <person name="Bruce D."/>
            <person name="Goodwin L."/>
            <person name="Pitluck S."/>
            <person name="Clum A."/>
            <person name="Larimer F."/>
            <person name="Land M."/>
            <person name="Hauser L."/>
            <person name="Kyrpides N."/>
            <person name="Mikhailova N."/>
            <person name="Kayluzhnaya M."/>
            <person name="Chistoserdova L."/>
        </authorList>
    </citation>
    <scope>NUCLEOTIDE SEQUENCE [LARGE SCALE GENOMIC DNA]</scope>
    <source>
        <strain evidence="4">SIP3-4</strain>
    </source>
</reference>
<dbReference type="SUPFAM" id="SSF56112">
    <property type="entry name" value="Protein kinase-like (PK-like)"/>
    <property type="match status" value="1"/>
</dbReference>
<evidence type="ECO:0000313" key="3">
    <source>
        <dbReference type="EMBL" id="ACT51144.1"/>
    </source>
</evidence>
<evidence type="ECO:0000256" key="1">
    <source>
        <dbReference type="PIRNR" id="PIRNR037318"/>
    </source>
</evidence>
<proteinExistence type="inferred from homology"/>
<keyword evidence="4" id="KW-1185">Reference proteome</keyword>